<accession>A0AAI8V9J6</accession>
<keyword evidence="5 7" id="KW-0862">Zinc</keyword>
<keyword evidence="4 7" id="KW-0378">Hydrolase</keyword>
<comment type="cofactor">
    <cofactor evidence="7">
        <name>Zn(2+)</name>
        <dbReference type="ChEBI" id="CHEBI:29105"/>
    </cofactor>
    <text evidence="7">Binds 1 zinc ion.</text>
</comment>
<keyword evidence="3 7" id="KW-0479">Metal-binding</keyword>
<evidence type="ECO:0000256" key="1">
    <source>
        <dbReference type="ARBA" id="ARBA00006040"/>
    </source>
</evidence>
<dbReference type="Gene3D" id="1.10.1370.40">
    <property type="match status" value="1"/>
</dbReference>
<reference evidence="10" key="1">
    <citation type="submission" date="2023-10" db="EMBL/GenBank/DDBJ databases">
        <authorList>
            <person name="Hackl T."/>
        </authorList>
    </citation>
    <scope>NUCLEOTIDE SEQUENCE</scope>
</reference>
<keyword evidence="6 7" id="KW-0482">Metalloprotease</keyword>
<dbReference type="InterPro" id="IPR001567">
    <property type="entry name" value="Pept_M3A_M3B_dom"/>
</dbReference>
<evidence type="ECO:0000256" key="5">
    <source>
        <dbReference type="ARBA" id="ARBA00022833"/>
    </source>
</evidence>
<evidence type="ECO:0000256" key="3">
    <source>
        <dbReference type="ARBA" id="ARBA00022723"/>
    </source>
</evidence>
<evidence type="ECO:0000256" key="4">
    <source>
        <dbReference type="ARBA" id="ARBA00022801"/>
    </source>
</evidence>
<protein>
    <submittedName>
        <fullName evidence="10">Uu.00g031730.m01.CDS01</fullName>
    </submittedName>
</protein>
<organism evidence="10 11">
    <name type="scientific">Anthostomella pinea</name>
    <dbReference type="NCBI Taxonomy" id="933095"/>
    <lineage>
        <taxon>Eukaryota</taxon>
        <taxon>Fungi</taxon>
        <taxon>Dikarya</taxon>
        <taxon>Ascomycota</taxon>
        <taxon>Pezizomycotina</taxon>
        <taxon>Sordariomycetes</taxon>
        <taxon>Xylariomycetidae</taxon>
        <taxon>Xylariales</taxon>
        <taxon>Xylariaceae</taxon>
        <taxon>Anthostomella</taxon>
    </lineage>
</organism>
<dbReference type="PANTHER" id="PTHR11804:SF84">
    <property type="entry name" value="SACCHAROLYSIN"/>
    <property type="match status" value="1"/>
</dbReference>
<keyword evidence="2 7" id="KW-0645">Protease</keyword>
<evidence type="ECO:0000313" key="10">
    <source>
        <dbReference type="EMBL" id="CAJ2500320.1"/>
    </source>
</evidence>
<evidence type="ECO:0000256" key="8">
    <source>
        <dbReference type="SAM" id="MobiDB-lite"/>
    </source>
</evidence>
<evidence type="ECO:0000313" key="11">
    <source>
        <dbReference type="Proteomes" id="UP001295740"/>
    </source>
</evidence>
<comment type="similarity">
    <text evidence="1 7">Belongs to the peptidase M3 family.</text>
</comment>
<name>A0AAI8V9J6_9PEZI</name>
<dbReference type="GO" id="GO:0006518">
    <property type="term" value="P:peptide metabolic process"/>
    <property type="evidence" value="ECO:0007669"/>
    <property type="project" value="TreeGrafter"/>
</dbReference>
<evidence type="ECO:0000256" key="6">
    <source>
        <dbReference type="ARBA" id="ARBA00023049"/>
    </source>
</evidence>
<dbReference type="Pfam" id="PF01432">
    <property type="entry name" value="Peptidase_M3"/>
    <property type="match status" value="1"/>
</dbReference>
<proteinExistence type="inferred from homology"/>
<feature type="domain" description="Peptidase M3A/M3B catalytic" evidence="9">
    <location>
        <begin position="30"/>
        <end position="85"/>
    </location>
</feature>
<evidence type="ECO:0000256" key="7">
    <source>
        <dbReference type="RuleBase" id="RU003435"/>
    </source>
</evidence>
<dbReference type="SUPFAM" id="SSF55486">
    <property type="entry name" value="Metalloproteases ('zincins'), catalytic domain"/>
    <property type="match status" value="1"/>
</dbReference>
<dbReference type="InterPro" id="IPR024077">
    <property type="entry name" value="Neurolysin/TOP_dom2"/>
</dbReference>
<dbReference type="PANTHER" id="PTHR11804">
    <property type="entry name" value="PROTEASE M3 THIMET OLIGOPEPTIDASE-RELATED"/>
    <property type="match status" value="1"/>
</dbReference>
<evidence type="ECO:0000259" key="9">
    <source>
        <dbReference type="Pfam" id="PF01432"/>
    </source>
</evidence>
<dbReference type="GO" id="GO:0006508">
    <property type="term" value="P:proteolysis"/>
    <property type="evidence" value="ECO:0007669"/>
    <property type="project" value="UniProtKB-KW"/>
</dbReference>
<comment type="caution">
    <text evidence="10">The sequence shown here is derived from an EMBL/GenBank/DDBJ whole genome shotgun (WGS) entry which is preliminary data.</text>
</comment>
<evidence type="ECO:0000256" key="2">
    <source>
        <dbReference type="ARBA" id="ARBA00022670"/>
    </source>
</evidence>
<dbReference type="GO" id="GO:0046872">
    <property type="term" value="F:metal ion binding"/>
    <property type="evidence" value="ECO:0007669"/>
    <property type="project" value="UniProtKB-UniRule"/>
</dbReference>
<dbReference type="Proteomes" id="UP001295740">
    <property type="component" value="Unassembled WGS sequence"/>
</dbReference>
<dbReference type="Gene3D" id="1.10.1370.10">
    <property type="entry name" value="Neurolysin, domain 3"/>
    <property type="match status" value="1"/>
</dbReference>
<keyword evidence="11" id="KW-1185">Reference proteome</keyword>
<feature type="region of interest" description="Disordered" evidence="8">
    <location>
        <begin position="1"/>
        <end position="23"/>
    </location>
</feature>
<sequence length="211" mass="23385">MSARAASADGLVSTGRRHQYPPPEAEAEVNKTALMTHGELVSVFHEMGHALHFLVSRPKYAVGYGTGLSIIIELPSLLLGQWAWIPPPADGLNDMSYIQLYDQIGRDLMFGSGVEGLDVPNDRGHLYTTKAHIMGFGFEAGYFWYVWGEQDVLDGMAKRRFRHMVLEKLGLRDETTMLREAPGRAPSIASFYADTLGPDKLCELDRVAVSD</sequence>
<dbReference type="InterPro" id="IPR045090">
    <property type="entry name" value="Pept_M3A_M3B"/>
</dbReference>
<dbReference type="GO" id="GO:0004222">
    <property type="term" value="F:metalloendopeptidase activity"/>
    <property type="evidence" value="ECO:0007669"/>
    <property type="project" value="InterPro"/>
</dbReference>
<dbReference type="EMBL" id="CAUWAG010000003">
    <property type="protein sequence ID" value="CAJ2500320.1"/>
    <property type="molecule type" value="Genomic_DNA"/>
</dbReference>
<gene>
    <name evidence="10" type="ORF">KHLLAP_LOCUS788</name>
</gene>
<dbReference type="AlphaFoldDB" id="A0AAI8V9J6"/>